<proteinExistence type="predicted"/>
<sequence>MHLTFVQLKGLPVETRSGQKVGRLAGLSVDSEMHTVARYHVKRTRLLAALLPDELLVDSTQVISLDDKKMVVQDAAVPEMLAARAVRPQEATGAVSAMTAERS</sequence>
<dbReference type="Proteomes" id="UP000177088">
    <property type="component" value="Unassembled WGS sequence"/>
</dbReference>
<comment type="caution">
    <text evidence="1">The sequence shown here is derived from an EMBL/GenBank/DDBJ whole genome shotgun (WGS) entry which is preliminary data.</text>
</comment>
<evidence type="ECO:0008006" key="3">
    <source>
        <dbReference type="Google" id="ProtNLM"/>
    </source>
</evidence>
<reference evidence="1 2" key="1">
    <citation type="journal article" date="2016" name="Nat. Commun.">
        <title>Thousands of microbial genomes shed light on interconnected biogeochemical processes in an aquifer system.</title>
        <authorList>
            <person name="Anantharaman K."/>
            <person name="Brown C.T."/>
            <person name="Hug L.A."/>
            <person name="Sharon I."/>
            <person name="Castelle C.J."/>
            <person name="Probst A.J."/>
            <person name="Thomas B.C."/>
            <person name="Singh A."/>
            <person name="Wilkins M.J."/>
            <person name="Karaoz U."/>
            <person name="Brodie E.L."/>
            <person name="Williams K.H."/>
            <person name="Hubbard S.S."/>
            <person name="Banfield J.F."/>
        </authorList>
    </citation>
    <scope>NUCLEOTIDE SEQUENCE [LARGE SCALE GENOMIC DNA]</scope>
</reference>
<gene>
    <name evidence="1" type="ORF">A3C96_01050</name>
</gene>
<protein>
    <recommendedName>
        <fullName evidence="3">PRC-barrel domain-containing protein</fullName>
    </recommendedName>
</protein>
<evidence type="ECO:0000313" key="2">
    <source>
        <dbReference type="Proteomes" id="UP000177088"/>
    </source>
</evidence>
<evidence type="ECO:0000313" key="1">
    <source>
        <dbReference type="EMBL" id="OGL72476.1"/>
    </source>
</evidence>
<dbReference type="AlphaFoldDB" id="A0A1F7U2K2"/>
<organism evidence="1 2">
    <name type="scientific">Candidatus Uhrbacteria bacterium RIFCSPHIGHO2_02_FULL_60_10</name>
    <dbReference type="NCBI Taxonomy" id="1802392"/>
    <lineage>
        <taxon>Bacteria</taxon>
        <taxon>Candidatus Uhriibacteriota</taxon>
    </lineage>
</organism>
<dbReference type="EMBL" id="MGEA01000094">
    <property type="protein sequence ID" value="OGL72476.1"/>
    <property type="molecule type" value="Genomic_DNA"/>
</dbReference>
<accession>A0A1F7U2K2</accession>
<name>A0A1F7U2K2_9BACT</name>